<dbReference type="Proteomes" id="UP000799438">
    <property type="component" value="Unassembled WGS sequence"/>
</dbReference>
<protein>
    <recommendedName>
        <fullName evidence="4">SnoaL-like domain-containing protein</fullName>
    </recommendedName>
</protein>
<dbReference type="AlphaFoldDB" id="A0A6A6BEJ4"/>
<dbReference type="GeneID" id="54300720"/>
<dbReference type="OrthoDB" id="10010954at2759"/>
<feature type="chain" id="PRO_5025529712" description="SnoaL-like domain-containing protein" evidence="1">
    <location>
        <begin position="22"/>
        <end position="319"/>
    </location>
</feature>
<sequence>MTLSWFFSLAIAVTFLCKAVGGSPPRYAPTQPTCLPGNSTGRANFTFDELYDLQSRFWDNFISPNNAIQAKSINSTLLAPDILGRVDATRTFDGQELNTEYLFGLFTDIETKQAVNLLGFPLSYEIVHFVGNQDIASAATIVTFRSAILGEFPMEIDTWTMFNGAGQIWQYDATFRWFDYLLDTTLAAASAAMGVKTTAEATTRLAKKLATGICKTAQKHCTGANRQYESFKACLTHLTRQVAFGTAYGLGRDTLLCRMVHEGMVPMRPAVHCAHIGPSGGGMCVDDAAYGERVLQPYFTHAPFVAYGRQSANETVAAM</sequence>
<evidence type="ECO:0000313" key="2">
    <source>
        <dbReference type="EMBL" id="KAF2141347.1"/>
    </source>
</evidence>
<evidence type="ECO:0000313" key="3">
    <source>
        <dbReference type="Proteomes" id="UP000799438"/>
    </source>
</evidence>
<accession>A0A6A6BEJ4</accession>
<keyword evidence="3" id="KW-1185">Reference proteome</keyword>
<reference evidence="2" key="1">
    <citation type="journal article" date="2020" name="Stud. Mycol.">
        <title>101 Dothideomycetes genomes: a test case for predicting lifestyles and emergence of pathogens.</title>
        <authorList>
            <person name="Haridas S."/>
            <person name="Albert R."/>
            <person name="Binder M."/>
            <person name="Bloem J."/>
            <person name="Labutti K."/>
            <person name="Salamov A."/>
            <person name="Andreopoulos B."/>
            <person name="Baker S."/>
            <person name="Barry K."/>
            <person name="Bills G."/>
            <person name="Bluhm B."/>
            <person name="Cannon C."/>
            <person name="Castanera R."/>
            <person name="Culley D."/>
            <person name="Daum C."/>
            <person name="Ezra D."/>
            <person name="Gonzalez J."/>
            <person name="Henrissat B."/>
            <person name="Kuo A."/>
            <person name="Liang C."/>
            <person name="Lipzen A."/>
            <person name="Lutzoni F."/>
            <person name="Magnuson J."/>
            <person name="Mondo S."/>
            <person name="Nolan M."/>
            <person name="Ohm R."/>
            <person name="Pangilinan J."/>
            <person name="Park H.-J."/>
            <person name="Ramirez L."/>
            <person name="Alfaro M."/>
            <person name="Sun H."/>
            <person name="Tritt A."/>
            <person name="Yoshinaga Y."/>
            <person name="Zwiers L.-H."/>
            <person name="Turgeon B."/>
            <person name="Goodwin S."/>
            <person name="Spatafora J."/>
            <person name="Crous P."/>
            <person name="Grigoriev I."/>
        </authorList>
    </citation>
    <scope>NUCLEOTIDE SEQUENCE</scope>
    <source>
        <strain evidence="2">CBS 121167</strain>
    </source>
</reference>
<evidence type="ECO:0000256" key="1">
    <source>
        <dbReference type="SAM" id="SignalP"/>
    </source>
</evidence>
<organism evidence="2 3">
    <name type="scientific">Aplosporella prunicola CBS 121167</name>
    <dbReference type="NCBI Taxonomy" id="1176127"/>
    <lineage>
        <taxon>Eukaryota</taxon>
        <taxon>Fungi</taxon>
        <taxon>Dikarya</taxon>
        <taxon>Ascomycota</taxon>
        <taxon>Pezizomycotina</taxon>
        <taxon>Dothideomycetes</taxon>
        <taxon>Dothideomycetes incertae sedis</taxon>
        <taxon>Botryosphaeriales</taxon>
        <taxon>Aplosporellaceae</taxon>
        <taxon>Aplosporella</taxon>
    </lineage>
</organism>
<evidence type="ECO:0008006" key="4">
    <source>
        <dbReference type="Google" id="ProtNLM"/>
    </source>
</evidence>
<feature type="signal peptide" evidence="1">
    <location>
        <begin position="1"/>
        <end position="21"/>
    </location>
</feature>
<dbReference type="EMBL" id="ML995487">
    <property type="protein sequence ID" value="KAF2141347.1"/>
    <property type="molecule type" value="Genomic_DNA"/>
</dbReference>
<name>A0A6A6BEJ4_9PEZI</name>
<dbReference type="RefSeq" id="XP_033397060.1">
    <property type="nucleotide sequence ID" value="XM_033543223.1"/>
</dbReference>
<gene>
    <name evidence="2" type="ORF">K452DRAFT_309122</name>
</gene>
<keyword evidence="1" id="KW-0732">Signal</keyword>
<proteinExistence type="predicted"/>